<feature type="transmembrane region" description="Helical" evidence="9">
    <location>
        <begin position="156"/>
        <end position="174"/>
    </location>
</feature>
<feature type="transmembrane region" description="Helical" evidence="9">
    <location>
        <begin position="498"/>
        <end position="518"/>
    </location>
</feature>
<dbReference type="KEGG" id="dhe:111605307"/>
<evidence type="ECO:0000256" key="7">
    <source>
        <dbReference type="ARBA" id="ARBA00023136"/>
    </source>
</evidence>
<dbReference type="GeneID" id="111605307"/>
<evidence type="ECO:0000256" key="3">
    <source>
        <dbReference type="ARBA" id="ARBA00010288"/>
    </source>
</evidence>
<dbReference type="GO" id="GO:0006488">
    <property type="term" value="P:dolichol-linked oligosaccharide biosynthetic process"/>
    <property type="evidence" value="ECO:0007669"/>
    <property type="project" value="InterPro"/>
</dbReference>
<sequence>MARNVLESSLMGAGFSIIFQILCRILTFGINAYIVRNVGREVLGIMNVRLLLLESTLLFLSREAINRAALSANSQQREKCSWAQLINQMWLTVPICAALCAPCLYIWLYWLSAVDAPYSAQYEFACYAVALSCVLELIAESTVFVAQVFCFVKLKIVLNTLHILVRSAIFLWIVTGDRSAAITAFAIAQLASAMTIVLGQYGFFMFYINRFNDFKLRQQQARKNKAAQALSSWQRSLFEHMDDFPFTKLTQLLPGVLSCTGGEALFNRELQTLTLSFVKQGVLKQILTEGEKYVMSVSPVLSFGEQATYDVVNNLGSMAARFIFRPIEDSAYFYFTQTIARDTRLNKQPPERVRQASSVLNNLLLGVSSIGLLAFTFGQSYSHTLLLLYGGEDFVAGGLPQRLLQWHCLAIYLLSVNGISEGYMFATNTSRDIDKYNYLMAIFSISFLILSYILTGIFGPVGFIFANCINMLGRILYSTRYIRHQYQPLGLNPLQGLWPGKLFGGTLLLAGLACYWYRDAVFGTHMGIGLGTGILCLIAWALAHRDLMLLGWKYGRRIKIE</sequence>
<evidence type="ECO:0000256" key="2">
    <source>
        <dbReference type="ARBA" id="ARBA00004922"/>
    </source>
</evidence>
<dbReference type="RefSeq" id="XP_023179532.1">
    <property type="nucleotide sequence ID" value="XM_023323764.2"/>
</dbReference>
<evidence type="ECO:0000256" key="6">
    <source>
        <dbReference type="ARBA" id="ARBA00022989"/>
    </source>
</evidence>
<feature type="transmembrane region" description="Helical" evidence="9">
    <location>
        <begin position="12"/>
        <end position="36"/>
    </location>
</feature>
<gene>
    <name evidence="11" type="primary">LOC111605307</name>
</gene>
<organism evidence="10 11">
    <name type="scientific">Drosophila hydei</name>
    <name type="common">Fruit fly</name>
    <dbReference type="NCBI Taxonomy" id="7224"/>
    <lineage>
        <taxon>Eukaryota</taxon>
        <taxon>Metazoa</taxon>
        <taxon>Ecdysozoa</taxon>
        <taxon>Arthropoda</taxon>
        <taxon>Hexapoda</taxon>
        <taxon>Insecta</taxon>
        <taxon>Pterygota</taxon>
        <taxon>Neoptera</taxon>
        <taxon>Endopterygota</taxon>
        <taxon>Diptera</taxon>
        <taxon>Brachycera</taxon>
        <taxon>Muscomorpha</taxon>
        <taxon>Ephydroidea</taxon>
        <taxon>Drosophilidae</taxon>
        <taxon>Drosophila</taxon>
    </lineage>
</organism>
<feature type="transmembrane region" description="Helical" evidence="9">
    <location>
        <begin position="404"/>
        <end position="424"/>
    </location>
</feature>
<name>A0A6J1MFJ0_DROHY</name>
<keyword evidence="4 9" id="KW-0812">Transmembrane</keyword>
<dbReference type="AlphaFoldDB" id="A0A6J1MFJ0"/>
<evidence type="ECO:0000256" key="8">
    <source>
        <dbReference type="ARBA" id="ARBA00045912"/>
    </source>
</evidence>
<feature type="transmembrane region" description="Helical" evidence="9">
    <location>
        <begin position="89"/>
        <end position="110"/>
    </location>
</feature>
<keyword evidence="6 9" id="KW-1133">Transmembrane helix</keyword>
<dbReference type="Proteomes" id="UP000504633">
    <property type="component" value="Unplaced"/>
</dbReference>
<feature type="transmembrane region" description="Helical" evidence="9">
    <location>
        <begin position="122"/>
        <end position="149"/>
    </location>
</feature>
<evidence type="ECO:0000256" key="4">
    <source>
        <dbReference type="ARBA" id="ARBA00022692"/>
    </source>
</evidence>
<evidence type="ECO:0000256" key="9">
    <source>
        <dbReference type="RuleBase" id="RU365067"/>
    </source>
</evidence>
<feature type="transmembrane region" description="Helical" evidence="9">
    <location>
        <begin position="359"/>
        <end position="378"/>
    </location>
</feature>
<dbReference type="OrthoDB" id="9979195at2759"/>
<dbReference type="InterPro" id="IPR007594">
    <property type="entry name" value="RFT1"/>
</dbReference>
<feature type="transmembrane region" description="Helical" evidence="9">
    <location>
        <begin position="180"/>
        <end position="208"/>
    </location>
</feature>
<dbReference type="PANTHER" id="PTHR13117:SF5">
    <property type="entry name" value="PROTEIN RFT1 HOMOLOG"/>
    <property type="match status" value="1"/>
</dbReference>
<evidence type="ECO:0000256" key="5">
    <source>
        <dbReference type="ARBA" id="ARBA00022824"/>
    </source>
</evidence>
<keyword evidence="10" id="KW-1185">Reference proteome</keyword>
<comment type="function">
    <text evidence="8 9">Intramembrane glycolipid transporter that operates in the biosynthetic pathway of dolichol-linked oligosaccharides, the glycan precursors employed in protein asparagine (N)-glycosylation. The sequential addition of sugars to dolichol pyrophosphate produces dolichol-linked oligosaccharides containing fourteen sugars, including two GlcNAcs, nine mannoses and three glucoses. Once assembled, the oligosaccharide is transferred from the lipid to nascent proteins by oligosaccharyltransferases. The assembly of dolichol-linked oligosaccharides begins on the cytosolic side of the endoplasmic reticulum membrane and finishes in its lumen. RFT1 could mediate the translocation of the cytosolically oriented intermediate DolPP-GlcNAc2Man5, produced by ALG11, into the ER lumen where dolichol-linked oligosaccharides assembly continues. However, the intramembrane lipid transporter activity could not be confirmed in vitro.</text>
</comment>
<keyword evidence="7 9" id="KW-0472">Membrane</keyword>
<dbReference type="PANTHER" id="PTHR13117">
    <property type="entry name" value="ENDOPLASMIC RETICULUM MULTISPAN TRANSMEMBRANE PROTEIN-RELATED"/>
    <property type="match status" value="1"/>
</dbReference>
<dbReference type="GO" id="GO:0034203">
    <property type="term" value="P:glycolipid translocation"/>
    <property type="evidence" value="ECO:0007669"/>
    <property type="project" value="TreeGrafter"/>
</dbReference>
<reference evidence="11" key="1">
    <citation type="submission" date="2025-08" db="UniProtKB">
        <authorList>
            <consortium name="RefSeq"/>
        </authorList>
    </citation>
    <scope>IDENTIFICATION</scope>
    <source>
        <strain evidence="11">15085-1641.00</strain>
        <tissue evidence="11">Whole body</tissue>
    </source>
</reference>
<evidence type="ECO:0000256" key="1">
    <source>
        <dbReference type="ARBA" id="ARBA00004477"/>
    </source>
</evidence>
<feature type="transmembrane region" description="Helical" evidence="9">
    <location>
        <begin position="436"/>
        <end position="454"/>
    </location>
</feature>
<comment type="similarity">
    <text evidence="3 9">Belongs to the RFT1 family.</text>
</comment>
<protein>
    <recommendedName>
        <fullName evidence="9">Protein RFT1 homolog</fullName>
    </recommendedName>
</protein>
<dbReference type="GO" id="GO:0005789">
    <property type="term" value="C:endoplasmic reticulum membrane"/>
    <property type="evidence" value="ECO:0007669"/>
    <property type="project" value="UniProtKB-SubCell"/>
</dbReference>
<accession>A0A6J1MFJ0</accession>
<comment type="pathway">
    <text evidence="2">Protein modification; protein glycosylation.</text>
</comment>
<dbReference type="OMA" id="WPGKLFG"/>
<feature type="transmembrane region" description="Helical" evidence="9">
    <location>
        <begin position="524"/>
        <end position="543"/>
    </location>
</feature>
<proteinExistence type="inferred from homology"/>
<evidence type="ECO:0000313" key="11">
    <source>
        <dbReference type="RefSeq" id="XP_023179532.1"/>
    </source>
</evidence>
<comment type="subcellular location">
    <subcellularLocation>
        <location evidence="1 9">Endoplasmic reticulum membrane</location>
        <topology evidence="1 9">Multi-pass membrane protein</topology>
    </subcellularLocation>
</comment>
<keyword evidence="5" id="KW-0256">Endoplasmic reticulum</keyword>
<dbReference type="Pfam" id="PF04506">
    <property type="entry name" value="Rft-1"/>
    <property type="match status" value="1"/>
</dbReference>
<evidence type="ECO:0000313" key="10">
    <source>
        <dbReference type="Proteomes" id="UP000504633"/>
    </source>
</evidence>